<evidence type="ECO:0000313" key="7">
    <source>
        <dbReference type="Proteomes" id="UP000598350"/>
    </source>
</evidence>
<dbReference type="EMBL" id="JABTCG010000006">
    <property type="protein sequence ID" value="MBD0852198.1"/>
    <property type="molecule type" value="Genomic_DNA"/>
</dbReference>
<dbReference type="Proteomes" id="UP000598350">
    <property type="component" value="Unassembled WGS sequence"/>
</dbReference>
<feature type="signal peptide" evidence="4">
    <location>
        <begin position="1"/>
        <end position="19"/>
    </location>
</feature>
<organism evidence="6 7">
    <name type="scientific">Maribacter arenosus</name>
    <dbReference type="NCBI Taxonomy" id="1854708"/>
    <lineage>
        <taxon>Bacteria</taxon>
        <taxon>Pseudomonadati</taxon>
        <taxon>Bacteroidota</taxon>
        <taxon>Flavobacteriia</taxon>
        <taxon>Flavobacteriales</taxon>
        <taxon>Flavobacteriaceae</taxon>
        <taxon>Maribacter</taxon>
    </lineage>
</organism>
<sequence>MRNSIVAFIILLIITSCSAQNKAYQISDGMIQIHDLFNASTNDSVACYRIPAIVTAPNGDLIATIDERVPSCGDLKWSKDINIVMRRSEDNGKTWSVIESIVDFPFGKSASDPSMIVDQITKEIFLFYNYMNLDTEKDIYYLHVMKSADNGKTWSEPKDITSQIAKPEWHGDFKFITSGRGIQTSNGKLLHCMVNLNSGMHLFGSDDHGETWFLIDTPIAPADESKVVELVDGSWMVNARGNDKKGVRYIHTSSDEGKTWTTKAEPQLTDPGCNASIVRYTAIKDGYTNNRLLFANANSEKGRKNMTVRVSYDEGKTWSDGKTIYKGPSAYSSLTVLKNGDIGLFFEKDEYTANVFTSFSLEWLTDGKDRYEEPKKK</sequence>
<keyword evidence="4" id="KW-0732">Signal</keyword>
<comment type="caution">
    <text evidence="6">The sequence shown here is derived from an EMBL/GenBank/DDBJ whole genome shotgun (WGS) entry which is preliminary data.</text>
</comment>
<evidence type="ECO:0000259" key="5">
    <source>
        <dbReference type="Pfam" id="PF13088"/>
    </source>
</evidence>
<gene>
    <name evidence="6" type="ORF">HPE63_16065</name>
</gene>
<dbReference type="InterPro" id="IPR011040">
    <property type="entry name" value="Sialidase"/>
</dbReference>
<dbReference type="EC" id="3.2.1.18" evidence="3"/>
<dbReference type="RefSeq" id="WP_188315325.1">
    <property type="nucleotide sequence ID" value="NZ_JABTCG010000006.1"/>
</dbReference>
<feature type="chain" id="PRO_5046814820" description="exo-alpha-sialidase" evidence="4">
    <location>
        <begin position="20"/>
        <end position="377"/>
    </location>
</feature>
<protein>
    <recommendedName>
        <fullName evidence="3">exo-alpha-sialidase</fullName>
        <ecNumber evidence="3">3.2.1.18</ecNumber>
    </recommendedName>
</protein>
<dbReference type="PROSITE" id="PS51257">
    <property type="entry name" value="PROKAR_LIPOPROTEIN"/>
    <property type="match status" value="1"/>
</dbReference>
<evidence type="ECO:0000313" key="6">
    <source>
        <dbReference type="EMBL" id="MBD0852198.1"/>
    </source>
</evidence>
<dbReference type="PANTHER" id="PTHR10628:SF30">
    <property type="entry name" value="EXO-ALPHA-SIALIDASE"/>
    <property type="match status" value="1"/>
</dbReference>
<reference evidence="6 7" key="1">
    <citation type="submission" date="2020-05" db="EMBL/GenBank/DDBJ databases">
        <title>The draft genome sequence of Maribacter arenosus CAU 1321.</title>
        <authorList>
            <person name="Mu L."/>
        </authorList>
    </citation>
    <scope>NUCLEOTIDE SEQUENCE [LARGE SCALE GENOMIC DNA]</scope>
    <source>
        <strain evidence="6 7">CAU 1321</strain>
    </source>
</reference>
<name>A0ABR7VFP2_9FLAO</name>
<dbReference type="SUPFAM" id="SSF50939">
    <property type="entry name" value="Sialidases"/>
    <property type="match status" value="1"/>
</dbReference>
<evidence type="ECO:0000256" key="1">
    <source>
        <dbReference type="ARBA" id="ARBA00000427"/>
    </source>
</evidence>
<dbReference type="Pfam" id="PF13088">
    <property type="entry name" value="BNR_2"/>
    <property type="match status" value="1"/>
</dbReference>
<comment type="similarity">
    <text evidence="2">Belongs to the glycosyl hydrolase 33 family.</text>
</comment>
<dbReference type="InterPro" id="IPR026856">
    <property type="entry name" value="Sialidase_fam"/>
</dbReference>
<dbReference type="InterPro" id="IPR036278">
    <property type="entry name" value="Sialidase_sf"/>
</dbReference>
<comment type="catalytic activity">
    <reaction evidence="1">
        <text>Hydrolysis of alpha-(2-&gt;3)-, alpha-(2-&gt;6)-, alpha-(2-&gt;8)- glycosidic linkages of terminal sialic acid residues in oligosaccharides, glycoproteins, glycolipids, colominic acid and synthetic substrates.</text>
        <dbReference type="EC" id="3.2.1.18"/>
    </reaction>
</comment>
<evidence type="ECO:0000256" key="2">
    <source>
        <dbReference type="ARBA" id="ARBA00009348"/>
    </source>
</evidence>
<evidence type="ECO:0000256" key="4">
    <source>
        <dbReference type="SAM" id="SignalP"/>
    </source>
</evidence>
<keyword evidence="7" id="KW-1185">Reference proteome</keyword>
<dbReference type="CDD" id="cd15482">
    <property type="entry name" value="Sialidase_non-viral"/>
    <property type="match status" value="1"/>
</dbReference>
<accession>A0ABR7VFP2</accession>
<dbReference type="PANTHER" id="PTHR10628">
    <property type="entry name" value="SIALIDASE"/>
    <property type="match status" value="1"/>
</dbReference>
<dbReference type="Gene3D" id="2.120.10.10">
    <property type="match status" value="1"/>
</dbReference>
<feature type="domain" description="Sialidase" evidence="5">
    <location>
        <begin position="78"/>
        <end position="343"/>
    </location>
</feature>
<evidence type="ECO:0000256" key="3">
    <source>
        <dbReference type="ARBA" id="ARBA00012733"/>
    </source>
</evidence>
<proteinExistence type="inferred from homology"/>